<accession>A0A1E3VL09</accession>
<name>A0A1E3VL09_9HYPH</name>
<sequence length="199" mass="22704">MWSEGSAAQVIELGEEGVSYARTDDGLAMVRRFGVTSIIDPRCSMSADLISRCALFRPAWCFTRRSYPESHFRMGVFLAGKSKSASELMAEKLRDQTREEEELGLIDYRFNLSVPISPQIETARTYLLSLQEEAYGKRNTRRPSQEIWPTYLRVLDARDCGASWQKLGKTLWPDYNGEAKDRARTTYGQAKAVRDNFPL</sequence>
<dbReference type="AlphaFoldDB" id="A0A1E3VL09"/>
<evidence type="ECO:0000313" key="2">
    <source>
        <dbReference type="Proteomes" id="UP000094472"/>
    </source>
</evidence>
<dbReference type="EMBL" id="LPWF01000036">
    <property type="protein sequence ID" value="ODR94219.1"/>
    <property type="molecule type" value="Genomic_DNA"/>
</dbReference>
<keyword evidence="2" id="KW-1185">Reference proteome</keyword>
<evidence type="ECO:0000313" key="1">
    <source>
        <dbReference type="EMBL" id="ODR94219.1"/>
    </source>
</evidence>
<gene>
    <name evidence="1" type="ORF">AUC69_03460</name>
</gene>
<dbReference type="Proteomes" id="UP000094472">
    <property type="component" value="Unassembled WGS sequence"/>
</dbReference>
<comment type="caution">
    <text evidence="1">The sequence shown here is derived from an EMBL/GenBank/DDBJ whole genome shotgun (WGS) entry which is preliminary data.</text>
</comment>
<dbReference type="STRING" id="1774969.AUC69_03460"/>
<reference evidence="1 2" key="1">
    <citation type="journal article" date="2016" name="Environ. Microbiol.">
        <title>New Methyloceanibacter diversity from North Sea sediments includes methanotroph containing solely the soluble methane monooxygenase.</title>
        <authorList>
            <person name="Vekeman B."/>
            <person name="Kerckhof F.M."/>
            <person name="Cremers G."/>
            <person name="de Vos P."/>
            <person name="Vandamme P."/>
            <person name="Boon N."/>
            <person name="Op den Camp H.J."/>
            <person name="Heylen K."/>
        </authorList>
    </citation>
    <scope>NUCLEOTIDE SEQUENCE [LARGE SCALE GENOMIC DNA]</scope>
    <source>
        <strain evidence="1 2">R-67175</strain>
    </source>
</reference>
<proteinExistence type="predicted"/>
<organism evidence="1 2">
    <name type="scientific">Methyloceanibacter superfactus</name>
    <dbReference type="NCBI Taxonomy" id="1774969"/>
    <lineage>
        <taxon>Bacteria</taxon>
        <taxon>Pseudomonadati</taxon>
        <taxon>Pseudomonadota</taxon>
        <taxon>Alphaproteobacteria</taxon>
        <taxon>Hyphomicrobiales</taxon>
        <taxon>Hyphomicrobiaceae</taxon>
        <taxon>Methyloceanibacter</taxon>
    </lineage>
</organism>
<protein>
    <submittedName>
        <fullName evidence="1">Uncharacterized protein</fullName>
    </submittedName>
</protein>